<sequence length="299" mass="33044">MAPSLVFSELVMRDTTPTEGAAENNKFKSYYIIAIVIIALLVAGAIVFVLVRRFKKRAMDNQDISEDRIQALSLNVRGIMLENDEKKKTYGITLHKDEYMFTQQNMSESDIKPEVSVLSANASKSEILEHYEAEGKLPRPFAPFMGTPPSALTADHKADNRASTASWMSFNRHSFLGALNTSSARSSISSFASSTASGKDKRTIRQTFNPVLPDELVVSVGERLNVVTSYDDGWCIVGRDSVFKPGEVELGAVPAWCFIKPVQGLRAERPLRTTSLGVTVNLQDTNSPARDNIISWSNF</sequence>
<dbReference type="EMBL" id="MU274906">
    <property type="protein sequence ID" value="KAI0091329.1"/>
    <property type="molecule type" value="Genomic_DNA"/>
</dbReference>
<proteinExistence type="predicted"/>
<protein>
    <submittedName>
        <fullName evidence="1">Uncharacterized protein</fullName>
    </submittedName>
</protein>
<comment type="caution">
    <text evidence="1">The sequence shown here is derived from an EMBL/GenBank/DDBJ whole genome shotgun (WGS) entry which is preliminary data.</text>
</comment>
<reference evidence="1" key="1">
    <citation type="journal article" date="2021" name="Environ. Microbiol.">
        <title>Gene family expansions and transcriptome signatures uncover fungal adaptations to wood decay.</title>
        <authorList>
            <person name="Hage H."/>
            <person name="Miyauchi S."/>
            <person name="Viragh M."/>
            <person name="Drula E."/>
            <person name="Min B."/>
            <person name="Chaduli D."/>
            <person name="Navarro D."/>
            <person name="Favel A."/>
            <person name="Norest M."/>
            <person name="Lesage-Meessen L."/>
            <person name="Balint B."/>
            <person name="Merenyi Z."/>
            <person name="de Eugenio L."/>
            <person name="Morin E."/>
            <person name="Martinez A.T."/>
            <person name="Baldrian P."/>
            <person name="Stursova M."/>
            <person name="Martinez M.J."/>
            <person name="Novotny C."/>
            <person name="Magnuson J.K."/>
            <person name="Spatafora J.W."/>
            <person name="Maurice S."/>
            <person name="Pangilinan J."/>
            <person name="Andreopoulos W."/>
            <person name="LaButti K."/>
            <person name="Hundley H."/>
            <person name="Na H."/>
            <person name="Kuo A."/>
            <person name="Barry K."/>
            <person name="Lipzen A."/>
            <person name="Henrissat B."/>
            <person name="Riley R."/>
            <person name="Ahrendt S."/>
            <person name="Nagy L.G."/>
            <person name="Grigoriev I.V."/>
            <person name="Martin F."/>
            <person name="Rosso M.N."/>
        </authorList>
    </citation>
    <scope>NUCLEOTIDE SEQUENCE</scope>
    <source>
        <strain evidence="1">CBS 384.51</strain>
    </source>
</reference>
<keyword evidence="2" id="KW-1185">Reference proteome</keyword>
<organism evidence="1 2">
    <name type="scientific">Irpex rosettiformis</name>
    <dbReference type="NCBI Taxonomy" id="378272"/>
    <lineage>
        <taxon>Eukaryota</taxon>
        <taxon>Fungi</taxon>
        <taxon>Dikarya</taxon>
        <taxon>Basidiomycota</taxon>
        <taxon>Agaricomycotina</taxon>
        <taxon>Agaricomycetes</taxon>
        <taxon>Polyporales</taxon>
        <taxon>Irpicaceae</taxon>
        <taxon>Irpex</taxon>
    </lineage>
</organism>
<evidence type="ECO:0000313" key="2">
    <source>
        <dbReference type="Proteomes" id="UP001055072"/>
    </source>
</evidence>
<name>A0ACB8UB88_9APHY</name>
<gene>
    <name evidence="1" type="ORF">BDY19DRAFT_697986</name>
</gene>
<evidence type="ECO:0000313" key="1">
    <source>
        <dbReference type="EMBL" id="KAI0091329.1"/>
    </source>
</evidence>
<accession>A0ACB8UB88</accession>
<dbReference type="Proteomes" id="UP001055072">
    <property type="component" value="Unassembled WGS sequence"/>
</dbReference>